<feature type="transmembrane region" description="Helical" evidence="1">
    <location>
        <begin position="51"/>
        <end position="72"/>
    </location>
</feature>
<sequence length="164" mass="18768">MSDKTESQTTSTFTTKPKKMILFEIVLLVIIFVSYHRFTNAQTGMPIEREVALYLYIPTYSCIIVFIVLSILDTNKNRHLNKLVVMNGILASLFFGINLDKELHSSYHVTLSDMLNPHLKDYTISINALIIMFGIVLILTGIYFSAFIKKRKLQKNNECLPAKC</sequence>
<name>A0A7G9RW65_9FIRM</name>
<keyword evidence="1" id="KW-0472">Membrane</keyword>
<keyword evidence="3" id="KW-1185">Reference proteome</keyword>
<reference evidence="2 3" key="1">
    <citation type="submission" date="2020-08" db="EMBL/GenBank/DDBJ databases">
        <title>Genome sequence of Erysipelothrix inopinata DSM 15511T.</title>
        <authorList>
            <person name="Hyun D.-W."/>
            <person name="Bae J.-W."/>
        </authorList>
    </citation>
    <scope>NUCLEOTIDE SEQUENCE [LARGE SCALE GENOMIC DNA]</scope>
    <source>
        <strain evidence="2 3">DSM 15511</strain>
    </source>
</reference>
<dbReference type="AlphaFoldDB" id="A0A7G9RW65"/>
<evidence type="ECO:0000313" key="2">
    <source>
        <dbReference type="EMBL" id="QNN59840.1"/>
    </source>
</evidence>
<keyword evidence="1" id="KW-0812">Transmembrane</keyword>
<proteinExistence type="predicted"/>
<dbReference type="EMBL" id="CP060715">
    <property type="protein sequence ID" value="QNN59840.1"/>
    <property type="molecule type" value="Genomic_DNA"/>
</dbReference>
<accession>A0A7G9RW65</accession>
<evidence type="ECO:0000256" key="1">
    <source>
        <dbReference type="SAM" id="Phobius"/>
    </source>
</evidence>
<feature type="transmembrane region" description="Helical" evidence="1">
    <location>
        <begin position="79"/>
        <end position="97"/>
    </location>
</feature>
<feature type="transmembrane region" description="Helical" evidence="1">
    <location>
        <begin position="21"/>
        <end position="39"/>
    </location>
</feature>
<dbReference type="Proteomes" id="UP000515928">
    <property type="component" value="Chromosome"/>
</dbReference>
<protein>
    <submittedName>
        <fullName evidence="2">Uncharacterized protein</fullName>
    </submittedName>
</protein>
<feature type="transmembrane region" description="Helical" evidence="1">
    <location>
        <begin position="124"/>
        <end position="148"/>
    </location>
</feature>
<gene>
    <name evidence="2" type="ORF">H9L01_05460</name>
</gene>
<organism evidence="2 3">
    <name type="scientific">Erysipelothrix inopinata</name>
    <dbReference type="NCBI Taxonomy" id="225084"/>
    <lineage>
        <taxon>Bacteria</taxon>
        <taxon>Bacillati</taxon>
        <taxon>Bacillota</taxon>
        <taxon>Erysipelotrichia</taxon>
        <taxon>Erysipelotrichales</taxon>
        <taxon>Erysipelotrichaceae</taxon>
        <taxon>Erysipelothrix</taxon>
    </lineage>
</organism>
<evidence type="ECO:0000313" key="3">
    <source>
        <dbReference type="Proteomes" id="UP000515928"/>
    </source>
</evidence>
<dbReference type="RefSeq" id="WP_187532974.1">
    <property type="nucleotide sequence ID" value="NZ_CBCSHU010000002.1"/>
</dbReference>
<dbReference type="KEGG" id="eio:H9L01_05460"/>
<keyword evidence="1" id="KW-1133">Transmembrane helix</keyword>